<keyword evidence="15" id="KW-1185">Reference proteome</keyword>
<comment type="function">
    <text evidence="1">The SecYEG-SecDF-YajC-YidC holo-translocon (HTL) protein secretase/insertase is a supercomplex required for protein secretion, insertion of proteins into membranes, and assembly of membrane protein complexes. While the SecYEG complex is essential for assembly of a number of proteins and complexes, the SecDF-YajC-YidC subcomplex facilitates these functions.</text>
</comment>
<keyword evidence="7" id="KW-1003">Cell membrane</keyword>
<comment type="subunit">
    <text evidence="4">Part of the SecDF-YidC-YajC translocase complex. The SecDF-YidC-YajC translocase forms a supercomplex with SecYEG, called the holo-translocon (HTL).</text>
</comment>
<evidence type="ECO:0000256" key="12">
    <source>
        <dbReference type="ARBA" id="ARBA00023136"/>
    </source>
</evidence>
<keyword evidence="9" id="KW-0653">Protein transport</keyword>
<dbReference type="Pfam" id="PF02699">
    <property type="entry name" value="YajC"/>
    <property type="match status" value="1"/>
</dbReference>
<dbReference type="InterPro" id="IPR003849">
    <property type="entry name" value="Preprotein_translocase_YajC"/>
</dbReference>
<dbReference type="GO" id="GO:0005886">
    <property type="term" value="C:plasma membrane"/>
    <property type="evidence" value="ECO:0007669"/>
    <property type="project" value="UniProtKB-SubCell"/>
</dbReference>
<evidence type="ECO:0000256" key="5">
    <source>
        <dbReference type="ARBA" id="ARBA00014962"/>
    </source>
</evidence>
<evidence type="ECO:0000256" key="13">
    <source>
        <dbReference type="SAM" id="Phobius"/>
    </source>
</evidence>
<dbReference type="Proteomes" id="UP000282211">
    <property type="component" value="Unassembled WGS sequence"/>
</dbReference>
<keyword evidence="6" id="KW-0813">Transport</keyword>
<protein>
    <recommendedName>
        <fullName evidence="5">Sec translocon accessory complex subunit YajC</fullName>
    </recommendedName>
</protein>
<evidence type="ECO:0000313" key="14">
    <source>
        <dbReference type="EMBL" id="RKQ71533.1"/>
    </source>
</evidence>
<gene>
    <name evidence="14" type="ORF">DES40_0857</name>
</gene>
<dbReference type="EMBL" id="RBII01000001">
    <property type="protein sequence ID" value="RKQ71533.1"/>
    <property type="molecule type" value="Genomic_DNA"/>
</dbReference>
<proteinExistence type="inferred from homology"/>
<evidence type="ECO:0000313" key="15">
    <source>
        <dbReference type="Proteomes" id="UP000282211"/>
    </source>
</evidence>
<evidence type="ECO:0000256" key="7">
    <source>
        <dbReference type="ARBA" id="ARBA00022475"/>
    </source>
</evidence>
<accession>A0A420WKI0</accession>
<reference evidence="14 15" key="1">
    <citation type="submission" date="2018-10" db="EMBL/GenBank/DDBJ databases">
        <title>Genomic Encyclopedia of Type Strains, Phase IV (KMG-IV): sequencing the most valuable type-strain genomes for metagenomic binning, comparative biology and taxonomic classification.</title>
        <authorList>
            <person name="Goeker M."/>
        </authorList>
    </citation>
    <scope>NUCLEOTIDE SEQUENCE [LARGE SCALE GENOMIC DNA]</scope>
    <source>
        <strain evidence="14 15">DSM 22008</strain>
    </source>
</reference>
<dbReference type="FunCoup" id="A0A420WKI0">
    <property type="interactions" value="196"/>
</dbReference>
<dbReference type="InParanoid" id="A0A420WKI0"/>
<organism evidence="14 15">
    <name type="scientific">Litorimonas taeanensis</name>
    <dbReference type="NCBI Taxonomy" id="568099"/>
    <lineage>
        <taxon>Bacteria</taxon>
        <taxon>Pseudomonadati</taxon>
        <taxon>Pseudomonadota</taxon>
        <taxon>Alphaproteobacteria</taxon>
        <taxon>Maricaulales</taxon>
        <taxon>Robiginitomaculaceae</taxon>
    </lineage>
</organism>
<dbReference type="NCBIfam" id="TIGR00739">
    <property type="entry name" value="yajC"/>
    <property type="match status" value="1"/>
</dbReference>
<comment type="subcellular location">
    <subcellularLocation>
        <location evidence="2">Cell membrane</location>
        <topology evidence="2">Single-pass membrane protein</topology>
    </subcellularLocation>
</comment>
<dbReference type="PANTHER" id="PTHR33909:SF1">
    <property type="entry name" value="SEC TRANSLOCON ACCESSORY COMPLEX SUBUNIT YAJC"/>
    <property type="match status" value="1"/>
</dbReference>
<sequence length="111" mass="12161">MFALIMQSATPVGAGGLAMQIMPFLLIGLIFYFLIIRPQNQRVKAHRQLLSEIMRGDTVVTNGGLIGKVKKVADEELTVTFGDTDIKVVRTMIADVRNRSVAANDASTKKK</sequence>
<keyword evidence="10 13" id="KW-1133">Transmembrane helix</keyword>
<evidence type="ECO:0000256" key="9">
    <source>
        <dbReference type="ARBA" id="ARBA00022927"/>
    </source>
</evidence>
<keyword evidence="11" id="KW-0811">Translocation</keyword>
<evidence type="ECO:0000256" key="10">
    <source>
        <dbReference type="ARBA" id="ARBA00022989"/>
    </source>
</evidence>
<dbReference type="PANTHER" id="PTHR33909">
    <property type="entry name" value="SEC TRANSLOCON ACCESSORY COMPLEX SUBUNIT YAJC"/>
    <property type="match status" value="1"/>
</dbReference>
<comment type="caution">
    <text evidence="14">The sequence shown here is derived from an EMBL/GenBank/DDBJ whole genome shotgun (WGS) entry which is preliminary data.</text>
</comment>
<evidence type="ECO:0000256" key="6">
    <source>
        <dbReference type="ARBA" id="ARBA00022448"/>
    </source>
</evidence>
<evidence type="ECO:0000256" key="3">
    <source>
        <dbReference type="ARBA" id="ARBA00006742"/>
    </source>
</evidence>
<dbReference type="PRINTS" id="PR01853">
    <property type="entry name" value="YAJCTRNLCASE"/>
</dbReference>
<keyword evidence="8 13" id="KW-0812">Transmembrane</keyword>
<feature type="transmembrane region" description="Helical" evidence="13">
    <location>
        <begin position="12"/>
        <end position="35"/>
    </location>
</feature>
<dbReference type="RefSeq" id="WP_233345410.1">
    <property type="nucleotide sequence ID" value="NZ_RBII01000001.1"/>
</dbReference>
<evidence type="ECO:0000256" key="11">
    <source>
        <dbReference type="ARBA" id="ARBA00023010"/>
    </source>
</evidence>
<dbReference type="SMART" id="SM01323">
    <property type="entry name" value="YajC"/>
    <property type="match status" value="1"/>
</dbReference>
<keyword evidence="12 13" id="KW-0472">Membrane</keyword>
<evidence type="ECO:0000256" key="2">
    <source>
        <dbReference type="ARBA" id="ARBA00004162"/>
    </source>
</evidence>
<dbReference type="AlphaFoldDB" id="A0A420WKI0"/>
<evidence type="ECO:0000256" key="4">
    <source>
        <dbReference type="ARBA" id="ARBA00011718"/>
    </source>
</evidence>
<name>A0A420WKI0_9PROT</name>
<dbReference type="GO" id="GO:0015031">
    <property type="term" value="P:protein transport"/>
    <property type="evidence" value="ECO:0007669"/>
    <property type="project" value="UniProtKB-KW"/>
</dbReference>
<comment type="similarity">
    <text evidence="3">Belongs to the YajC family.</text>
</comment>
<evidence type="ECO:0000256" key="1">
    <source>
        <dbReference type="ARBA" id="ARBA00002061"/>
    </source>
</evidence>
<evidence type="ECO:0000256" key="8">
    <source>
        <dbReference type="ARBA" id="ARBA00022692"/>
    </source>
</evidence>